<dbReference type="EMBL" id="VDUZ01000076">
    <property type="protein sequence ID" value="TXL69624.1"/>
    <property type="molecule type" value="Genomic_DNA"/>
</dbReference>
<dbReference type="AlphaFoldDB" id="A0A5C8P7D4"/>
<proteinExistence type="predicted"/>
<dbReference type="Pfam" id="PF08904">
    <property type="entry name" value="EipB_like"/>
    <property type="match status" value="1"/>
</dbReference>
<name>A0A5C8P7D4_9HYPH</name>
<sequence>MFLPSYRRAFTLATGSPTMGAMLISTVLDTPPPSHHRAGMLRALALAGLAAALLAPQPVSAADLLPHEASYVVRLGTSPSAPSVGTARQLLGKDCGVWRLERDVRTEIGFSASLRLTSESELRGVERDGTLFDYQLRRVQNGAEQTIAGRVSVAQNGTRADLILPSRPLSFTLPAGVVLPVSAFAFVIDALKRGDTSFSFMLYDAELTSDALQVDGGVAPADTLRPARPDGARLPEGTTWPVEIRFSRTGANARPLFTVTLLLHEGGVLDRLTINTGLLAASVDLVSFKPLPRPDCPTS</sequence>
<comment type="caution">
    <text evidence="1">The sequence shown here is derived from an EMBL/GenBank/DDBJ whole genome shotgun (WGS) entry which is preliminary data.</text>
</comment>
<reference evidence="1 2" key="1">
    <citation type="submission" date="2019-06" db="EMBL/GenBank/DDBJ databases">
        <title>New taxonomy in bacterial strain CC-CFT640, isolated from vineyard.</title>
        <authorList>
            <person name="Lin S.-Y."/>
            <person name="Tsai C.-F."/>
            <person name="Young C.-C."/>
        </authorList>
    </citation>
    <scope>NUCLEOTIDE SEQUENCE [LARGE SCALE GENOMIC DNA]</scope>
    <source>
        <strain evidence="1 2">CC-CFT640</strain>
    </source>
</reference>
<accession>A0A5C8P7D4</accession>
<protein>
    <submittedName>
        <fullName evidence="1">DUF1849 family protein</fullName>
    </submittedName>
</protein>
<evidence type="ECO:0000313" key="1">
    <source>
        <dbReference type="EMBL" id="TXL69624.1"/>
    </source>
</evidence>
<dbReference type="OrthoDB" id="7374938at2"/>
<gene>
    <name evidence="1" type="ORF">FHP25_38170</name>
</gene>
<evidence type="ECO:0000313" key="2">
    <source>
        <dbReference type="Proteomes" id="UP000321638"/>
    </source>
</evidence>
<dbReference type="InterPro" id="IPR015000">
    <property type="entry name" value="EipB-like"/>
</dbReference>
<dbReference type="Proteomes" id="UP000321638">
    <property type="component" value="Unassembled WGS sequence"/>
</dbReference>
<keyword evidence="2" id="KW-1185">Reference proteome</keyword>
<organism evidence="1 2">
    <name type="scientific">Vineibacter terrae</name>
    <dbReference type="NCBI Taxonomy" id="2586908"/>
    <lineage>
        <taxon>Bacteria</taxon>
        <taxon>Pseudomonadati</taxon>
        <taxon>Pseudomonadota</taxon>
        <taxon>Alphaproteobacteria</taxon>
        <taxon>Hyphomicrobiales</taxon>
        <taxon>Vineibacter</taxon>
    </lineage>
</organism>